<keyword evidence="1" id="KW-0812">Transmembrane</keyword>
<comment type="caution">
    <text evidence="2">The sequence shown here is derived from an EMBL/GenBank/DDBJ whole genome shotgun (WGS) entry which is preliminary data.</text>
</comment>
<keyword evidence="3" id="KW-1185">Reference proteome</keyword>
<evidence type="ECO:0000313" key="3">
    <source>
        <dbReference type="Proteomes" id="UP001056429"/>
    </source>
</evidence>
<reference evidence="2" key="2">
    <citation type="submission" date="2021-04" db="EMBL/GenBank/DDBJ databases">
        <authorList>
            <person name="Dong X."/>
        </authorList>
    </citation>
    <scope>NUCLEOTIDE SEQUENCE</scope>
    <source>
        <strain evidence="2">ZWT</strain>
    </source>
</reference>
<dbReference type="RefSeq" id="WP_250857842.1">
    <property type="nucleotide sequence ID" value="NZ_JAGSOJ010000001.1"/>
</dbReference>
<keyword evidence="1" id="KW-1133">Transmembrane helix</keyword>
<dbReference type="AlphaFoldDB" id="A0A9J6P0K1"/>
<evidence type="ECO:0000256" key="1">
    <source>
        <dbReference type="SAM" id="Phobius"/>
    </source>
</evidence>
<feature type="transmembrane region" description="Helical" evidence="1">
    <location>
        <begin position="108"/>
        <end position="126"/>
    </location>
</feature>
<feature type="transmembrane region" description="Helical" evidence="1">
    <location>
        <begin position="49"/>
        <end position="71"/>
    </location>
</feature>
<organism evidence="2 3">
    <name type="scientific">Oceanirhabdus seepicola</name>
    <dbReference type="NCBI Taxonomy" id="2828781"/>
    <lineage>
        <taxon>Bacteria</taxon>
        <taxon>Bacillati</taxon>
        <taxon>Bacillota</taxon>
        <taxon>Clostridia</taxon>
        <taxon>Eubacteriales</taxon>
        <taxon>Clostridiaceae</taxon>
        <taxon>Oceanirhabdus</taxon>
    </lineage>
</organism>
<evidence type="ECO:0000313" key="2">
    <source>
        <dbReference type="EMBL" id="MCM1988976.1"/>
    </source>
</evidence>
<dbReference type="EMBL" id="JAGSOJ010000001">
    <property type="protein sequence ID" value="MCM1988976.1"/>
    <property type="molecule type" value="Genomic_DNA"/>
</dbReference>
<feature type="transmembrane region" description="Helical" evidence="1">
    <location>
        <begin position="83"/>
        <end position="102"/>
    </location>
</feature>
<sequence length="152" mass="17253">MKKVYRLLCILHAFVGVGAMFGGFAAITNPQNPAGATVDLLKNSPFSNFFIPGILLFTVIGLGNVITTFLFRFKLRFQGYISSIFSWALVIWIVVQCIMINSVHFLHIIYFIIGVIEAILSIIVLFEKRLFPTNLIIDFYKKIKKQKDDCNV</sequence>
<protein>
    <submittedName>
        <fullName evidence="2">Uncharacterized protein</fullName>
    </submittedName>
</protein>
<proteinExistence type="predicted"/>
<name>A0A9J6P0K1_9CLOT</name>
<reference evidence="2" key="1">
    <citation type="journal article" date="2021" name="mSystems">
        <title>Bacteria and Archaea Synergistically Convert Glycine Betaine to Biogenic Methane in the Formosa Cold Seep of the South China Sea.</title>
        <authorList>
            <person name="Li L."/>
            <person name="Zhang W."/>
            <person name="Zhang S."/>
            <person name="Song L."/>
            <person name="Sun Q."/>
            <person name="Zhang H."/>
            <person name="Xiang H."/>
            <person name="Dong X."/>
        </authorList>
    </citation>
    <scope>NUCLEOTIDE SEQUENCE</scope>
    <source>
        <strain evidence="2">ZWT</strain>
    </source>
</reference>
<keyword evidence="1" id="KW-0472">Membrane</keyword>
<gene>
    <name evidence="2" type="ORF">KDK92_04425</name>
</gene>
<dbReference type="Proteomes" id="UP001056429">
    <property type="component" value="Unassembled WGS sequence"/>
</dbReference>
<accession>A0A9J6P0K1</accession>